<dbReference type="GO" id="GO:0005737">
    <property type="term" value="C:cytoplasm"/>
    <property type="evidence" value="ECO:0007669"/>
    <property type="project" value="UniProtKB-SubCell"/>
</dbReference>
<dbReference type="GO" id="GO:0005094">
    <property type="term" value="F:Rho GDP-dissociation inhibitor activity"/>
    <property type="evidence" value="ECO:0007669"/>
    <property type="project" value="InterPro"/>
</dbReference>
<comment type="subcellular location">
    <subcellularLocation>
        <location evidence="1">Cytoplasm</location>
    </subcellularLocation>
</comment>
<evidence type="ECO:0000256" key="5">
    <source>
        <dbReference type="ARBA" id="ARBA00022478"/>
    </source>
</evidence>
<feature type="domain" description="RNA polymerase beta subunit protrusion" evidence="10">
    <location>
        <begin position="183"/>
        <end position="444"/>
    </location>
</feature>
<organism evidence="11">
    <name type="scientific">Tanacetum cinerariifolium</name>
    <name type="common">Dalmatian daisy</name>
    <name type="synonym">Chrysanthemum cinerariifolium</name>
    <dbReference type="NCBI Taxonomy" id="118510"/>
    <lineage>
        <taxon>Eukaryota</taxon>
        <taxon>Viridiplantae</taxon>
        <taxon>Streptophyta</taxon>
        <taxon>Embryophyta</taxon>
        <taxon>Tracheophyta</taxon>
        <taxon>Spermatophyta</taxon>
        <taxon>Magnoliopsida</taxon>
        <taxon>eudicotyledons</taxon>
        <taxon>Gunneridae</taxon>
        <taxon>Pentapetalae</taxon>
        <taxon>asterids</taxon>
        <taxon>campanulids</taxon>
        <taxon>Asterales</taxon>
        <taxon>Asteraceae</taxon>
        <taxon>Asteroideae</taxon>
        <taxon>Anthemideae</taxon>
        <taxon>Anthemidinae</taxon>
        <taxon>Tanacetum</taxon>
    </lineage>
</organism>
<comment type="similarity">
    <text evidence="3">Belongs to the Rho GDI family.</text>
</comment>
<dbReference type="Gene3D" id="3.90.1110.10">
    <property type="entry name" value="RNA polymerase Rpb2, domain 2"/>
    <property type="match status" value="1"/>
</dbReference>
<dbReference type="GO" id="GO:0006351">
    <property type="term" value="P:DNA-templated transcription"/>
    <property type="evidence" value="ECO:0007669"/>
    <property type="project" value="InterPro"/>
</dbReference>
<dbReference type="InterPro" id="IPR000406">
    <property type="entry name" value="Rho_GDI"/>
</dbReference>
<dbReference type="InterPro" id="IPR024792">
    <property type="entry name" value="RhoGDI_dom_sf"/>
</dbReference>
<dbReference type="InterPro" id="IPR015712">
    <property type="entry name" value="DNA-dir_RNA_pol_su2"/>
</dbReference>
<name>A0A6L2LBK9_TANCI</name>
<keyword evidence="5" id="KW-0240">DNA-directed RNA polymerase</keyword>
<dbReference type="SUPFAM" id="SSF64484">
    <property type="entry name" value="beta and beta-prime subunits of DNA dependent RNA-polymerase"/>
    <property type="match status" value="1"/>
</dbReference>
<reference evidence="11" key="1">
    <citation type="journal article" date="2019" name="Sci. Rep.">
        <title>Draft genome of Tanacetum cinerariifolium, the natural source of mosquito coil.</title>
        <authorList>
            <person name="Yamashiro T."/>
            <person name="Shiraishi A."/>
            <person name="Satake H."/>
            <person name="Nakayama K."/>
        </authorList>
    </citation>
    <scope>NUCLEOTIDE SEQUENCE</scope>
</reference>
<dbReference type="Pfam" id="PF02115">
    <property type="entry name" value="Rho_GDI"/>
    <property type="match status" value="1"/>
</dbReference>
<evidence type="ECO:0000256" key="4">
    <source>
        <dbReference type="ARBA" id="ARBA00012418"/>
    </source>
</evidence>
<comment type="caution">
    <text evidence="11">The sequence shown here is derived from an EMBL/GenBank/DDBJ whole genome shotgun (WGS) entry which is preliminary data.</text>
</comment>
<dbReference type="InterPro" id="IPR007644">
    <property type="entry name" value="RNA_pol_bsu_protrusion"/>
</dbReference>
<evidence type="ECO:0000256" key="2">
    <source>
        <dbReference type="ARBA" id="ARBA00006835"/>
    </source>
</evidence>
<dbReference type="GO" id="GO:0032549">
    <property type="term" value="F:ribonucleoside binding"/>
    <property type="evidence" value="ECO:0007669"/>
    <property type="project" value="InterPro"/>
</dbReference>
<proteinExistence type="inferred from homology"/>
<protein>
    <recommendedName>
        <fullName evidence="4">DNA-directed RNA polymerase</fullName>
        <ecNumber evidence="4">2.7.7.6</ecNumber>
    </recommendedName>
</protein>
<sequence length="775" mass="89284">MKVFAFMKALGIPALSEVVTREAIYYEPVDNSYETSLFQLICWLMSDMARTDKHRHLDMQFMMILIPRVMQLKMKKILRYIWVPRLVLKSILRRTRSSKGPIQLYSHTLIHPKESFDDESLRKWKEQLLGSVDVSQVEEVQEPDVKILNLTIVSVGRPDIVLEIPDSGNPKGLWAIKKGHDCEEVTETQDFGKVFIRKVPVMLRSSYCTLFQNSKKDLTELGECPYNQGGYFIINESEKVMITQEKMSTNHVYVFKKRQPNKDAYVGEVRSMTKSKNRPPSMMVVRMLATSTVKGGEGDIHLNEQRVHVTNFIPSSYLRSFREDNRHDRRENQCLTLGFWCIIPTTWGKRCKKQFLMTKDVYNCMMIPPVSQKSTLFGYGGVHHHLGPKRPRVYSDLSPEEKDRYNVDIRATNILLQGLPKDIYTLINHYTDEKDIWDNVKMLLEGSELTKEDQVSQLNIKMTMSRMQLNSKFVNNMLPEWGRFVTAKNKMMLECFSQPTMDPLALMSNVSNQQRYSPSSLTSSSTHVPQHLADNAHLESSLSLTENLIENLTNTLALLTQSYKTFLPQTNNQLRTLSNTWNQATIQDGRVVVQNVQGQQNREQLLFLAGGQDNAIDDDVDEQHVQDLALNVDNVFQGDDCDAFDSDVQDHDHYQNAVCAHHEEHATHDNVQLNHDVDSHADYTSDSNMIPYDQYVKDNAVLVVQSNVSSIPNDAFMIIYNDMYEPHAQSASNTSWNTVVENLLTAKLATYKEHVEVYERRAKFELTEREQKINE</sequence>
<dbReference type="AlphaFoldDB" id="A0A6L2LBK9"/>
<evidence type="ECO:0000259" key="10">
    <source>
        <dbReference type="Pfam" id="PF04563"/>
    </source>
</evidence>
<keyword evidence="7" id="KW-0808">Transferase</keyword>
<evidence type="ECO:0000256" key="7">
    <source>
        <dbReference type="ARBA" id="ARBA00022679"/>
    </source>
</evidence>
<evidence type="ECO:0000256" key="6">
    <source>
        <dbReference type="ARBA" id="ARBA00022490"/>
    </source>
</evidence>
<dbReference type="PANTHER" id="PTHR20856">
    <property type="entry name" value="DNA-DIRECTED RNA POLYMERASE I SUBUNIT 2"/>
    <property type="match status" value="1"/>
</dbReference>
<dbReference type="SUPFAM" id="SSF81296">
    <property type="entry name" value="E set domains"/>
    <property type="match status" value="1"/>
</dbReference>
<dbReference type="GO" id="GO:0003677">
    <property type="term" value="F:DNA binding"/>
    <property type="evidence" value="ECO:0007669"/>
    <property type="project" value="InterPro"/>
</dbReference>
<evidence type="ECO:0000313" key="11">
    <source>
        <dbReference type="EMBL" id="GEU59143.1"/>
    </source>
</evidence>
<dbReference type="EMBL" id="BKCJ010004118">
    <property type="protein sequence ID" value="GEU59143.1"/>
    <property type="molecule type" value="Genomic_DNA"/>
</dbReference>
<evidence type="ECO:0000256" key="1">
    <source>
        <dbReference type="ARBA" id="ARBA00004496"/>
    </source>
</evidence>
<keyword evidence="6" id="KW-0963">Cytoplasm</keyword>
<dbReference type="GO" id="GO:0000428">
    <property type="term" value="C:DNA-directed RNA polymerase complex"/>
    <property type="evidence" value="ECO:0007669"/>
    <property type="project" value="UniProtKB-KW"/>
</dbReference>
<evidence type="ECO:0000256" key="3">
    <source>
        <dbReference type="ARBA" id="ARBA00009758"/>
    </source>
</evidence>
<dbReference type="GO" id="GO:0007266">
    <property type="term" value="P:Rho protein signal transduction"/>
    <property type="evidence" value="ECO:0007669"/>
    <property type="project" value="InterPro"/>
</dbReference>
<comment type="similarity">
    <text evidence="2">Belongs to the RNA polymerase beta chain family.</text>
</comment>
<dbReference type="InterPro" id="IPR037034">
    <property type="entry name" value="RNA_pol_Rpb2_2_sf"/>
</dbReference>
<keyword evidence="8" id="KW-0548">Nucleotidyltransferase</keyword>
<evidence type="ECO:0000256" key="9">
    <source>
        <dbReference type="ARBA" id="ARBA00023163"/>
    </source>
</evidence>
<keyword evidence="9" id="KW-0804">Transcription</keyword>
<dbReference type="Pfam" id="PF04563">
    <property type="entry name" value="RNA_pol_Rpb2_1"/>
    <property type="match status" value="1"/>
</dbReference>
<accession>A0A6L2LBK9</accession>
<gene>
    <name evidence="11" type="ORF">Tci_031121</name>
</gene>
<dbReference type="Gene3D" id="2.70.50.30">
    <property type="entry name" value="Coagulation Factor XIII, subunit A, domain 1"/>
    <property type="match status" value="1"/>
</dbReference>
<evidence type="ECO:0000256" key="8">
    <source>
        <dbReference type="ARBA" id="ARBA00022695"/>
    </source>
</evidence>
<dbReference type="InterPro" id="IPR014756">
    <property type="entry name" value="Ig_E-set"/>
</dbReference>
<dbReference type="EC" id="2.7.7.6" evidence="4"/>
<dbReference type="GO" id="GO:0003899">
    <property type="term" value="F:DNA-directed RNA polymerase activity"/>
    <property type="evidence" value="ECO:0007669"/>
    <property type="project" value="UniProtKB-EC"/>
</dbReference>